<evidence type="ECO:0000256" key="1">
    <source>
        <dbReference type="SAM" id="MobiDB-lite"/>
    </source>
</evidence>
<dbReference type="EMBL" id="CAJNVT010000223">
    <property type="protein sequence ID" value="CAF2747743.1"/>
    <property type="molecule type" value="Genomic_DNA"/>
</dbReference>
<feature type="compositionally biased region" description="Acidic residues" evidence="1">
    <location>
        <begin position="14"/>
        <end position="26"/>
    </location>
</feature>
<accession>A0A817FEB3</accession>
<organism evidence="2 3">
    <name type="scientific">Lepeophtheirus salmonis</name>
    <name type="common">Salmon louse</name>
    <name type="synonym">Caligus salmonis</name>
    <dbReference type="NCBI Taxonomy" id="72036"/>
    <lineage>
        <taxon>Eukaryota</taxon>
        <taxon>Metazoa</taxon>
        <taxon>Ecdysozoa</taxon>
        <taxon>Arthropoda</taxon>
        <taxon>Crustacea</taxon>
        <taxon>Multicrustacea</taxon>
        <taxon>Hexanauplia</taxon>
        <taxon>Copepoda</taxon>
        <taxon>Siphonostomatoida</taxon>
        <taxon>Caligidae</taxon>
        <taxon>Lepeophtheirus</taxon>
    </lineage>
</organism>
<protein>
    <submittedName>
        <fullName evidence="2">(salmon louse) hypothetical protein</fullName>
    </submittedName>
</protein>
<evidence type="ECO:0000313" key="2">
    <source>
        <dbReference type="EMBL" id="CAF2747743.1"/>
    </source>
</evidence>
<feature type="compositionally biased region" description="Basic and acidic residues" evidence="1">
    <location>
        <begin position="1"/>
        <end position="13"/>
    </location>
</feature>
<dbReference type="AlphaFoldDB" id="A0A817FEB3"/>
<sequence length="308" mass="35564">MDDQDRDHRKDCSNMDDLDLSFESDEENIRPITSKPPKSVVSLEEPKGAEEVGEESPVIRGEQAGNAALYGSQFKDFIEGKYCLGKDQHDELESLTVNRELRRLEERMETLIKDNKIRSLLLGLRDPVEAAKADKVFSNTLKGFKPVPKRKFHSPFPPSKMTKDSNDFRASIWKRLEEKEIEPLFAWIPSKENVEADFCSREALRPSEFVLWSQILNMLTEYGSLAKIDYFTSSKTVPSGFRGTFHRTRKRWKVITRLKEEPPVPAIVITPLRKREHWLPEIRDLAIESRELGEWKITSMRSGEIALT</sequence>
<dbReference type="Proteomes" id="UP000675881">
    <property type="component" value="Unassembled WGS sequence"/>
</dbReference>
<name>A0A817FEB3_LEPSM</name>
<reference evidence="2" key="1">
    <citation type="submission" date="2021-02" db="EMBL/GenBank/DDBJ databases">
        <authorList>
            <person name="Bekaert M."/>
        </authorList>
    </citation>
    <scope>NUCLEOTIDE SEQUENCE</scope>
    <source>
        <strain evidence="2">IoA-00</strain>
    </source>
</reference>
<keyword evidence="3" id="KW-1185">Reference proteome</keyword>
<evidence type="ECO:0000313" key="3">
    <source>
        <dbReference type="Proteomes" id="UP000675881"/>
    </source>
</evidence>
<feature type="region of interest" description="Disordered" evidence="1">
    <location>
        <begin position="1"/>
        <end position="56"/>
    </location>
</feature>
<comment type="caution">
    <text evidence="2">The sequence shown here is derived from an EMBL/GenBank/DDBJ whole genome shotgun (WGS) entry which is preliminary data.</text>
</comment>
<proteinExistence type="predicted"/>
<gene>
    <name evidence="2" type="ORF">LSAA_373</name>
</gene>